<organism evidence="7 8">
    <name type="scientific">Neogobius melanostomus</name>
    <name type="common">round goby</name>
    <dbReference type="NCBI Taxonomy" id="47308"/>
    <lineage>
        <taxon>Eukaryota</taxon>
        <taxon>Metazoa</taxon>
        <taxon>Chordata</taxon>
        <taxon>Craniata</taxon>
        <taxon>Vertebrata</taxon>
        <taxon>Euteleostomi</taxon>
        <taxon>Actinopterygii</taxon>
        <taxon>Neopterygii</taxon>
        <taxon>Teleostei</taxon>
        <taxon>Neoteleostei</taxon>
        <taxon>Acanthomorphata</taxon>
        <taxon>Gobiaria</taxon>
        <taxon>Gobiiformes</taxon>
        <taxon>Gobioidei</taxon>
        <taxon>Gobiidae</taxon>
        <taxon>Benthophilinae</taxon>
        <taxon>Neogobiini</taxon>
        <taxon>Neogobius</taxon>
    </lineage>
</organism>
<feature type="coiled-coil region" evidence="4">
    <location>
        <begin position="570"/>
        <end position="604"/>
    </location>
</feature>
<evidence type="ECO:0000256" key="5">
    <source>
        <dbReference type="SAM" id="MobiDB-lite"/>
    </source>
</evidence>
<evidence type="ECO:0000313" key="8">
    <source>
        <dbReference type="Proteomes" id="UP000694523"/>
    </source>
</evidence>
<keyword evidence="8" id="KW-1185">Reference proteome</keyword>
<keyword evidence="4" id="KW-0175">Coiled coil</keyword>
<dbReference type="GO" id="GO:0005819">
    <property type="term" value="C:spindle"/>
    <property type="evidence" value="ECO:0007669"/>
    <property type="project" value="UniProtKB-SubCell"/>
</dbReference>
<dbReference type="GO" id="GO:0005540">
    <property type="term" value="F:hyaluronic acid binding"/>
    <property type="evidence" value="ECO:0007669"/>
    <property type="project" value="InterPro"/>
</dbReference>
<name>A0A8C6TJ47_9GOBI</name>
<feature type="domain" description="Hyaluronan-mediated motility receptor C-terminal" evidence="6">
    <location>
        <begin position="483"/>
        <end position="626"/>
    </location>
</feature>
<sequence length="639" mass="73477">MSFSKAPLKRFNDHVGCAPPPGTYDPKHEERKGAASFDKSEPAHAFLLPPSPSRAPCMSPIRRTMSADGLADGGSAKKEKTAMSIDMKQQKLLEKEILGAAAGEQDRRLQALQDDLKKAEAKLLAAVREKTTLTANVTSLERQRAELKKINEFLKNKVSADASKKRINSLTMDLMEARNNLDAKNRELNVLRVSTEGQVKALEMDIKEANDNLMALTERNKDLVEDAKHRTEIREKQEEVRVLADYLDSANEKIQLRVPITMSLTRTMALVCVHCRQHQSDIERQMARLEDELRQKEEETQAYRQDFDLSKQVLRETEMRLESQELELETSKESVKHLENQMKSVNEELQAAHTTVHQQEAELSRVREVLRRTEKELDERVAHLEQRCHLAEEDRSMTRTEGLNRAEELKAEINALTEAKKEEENKQIQLQEEHSAITEELTKEKVTCLHLTVNGEREESEQKMGQLKEELEEVLGELAVLEGEEQRRRELLTQNREEMEKLQTENMGLEKQLNDTLEQLLGCAQLNAFAAEKNALLNEKGANQEELNKLSDAYARLMGHQNQKQKIKHIVKLKDENLTLKQELSKLRTQVFCQKREMEQLKLQLPGSTRRFDPTKAFQHDKENMELFCGSFYPQSRVC</sequence>
<reference evidence="7" key="1">
    <citation type="submission" date="2025-08" db="UniProtKB">
        <authorList>
            <consortium name="Ensembl"/>
        </authorList>
    </citation>
    <scope>IDENTIFICATION</scope>
</reference>
<reference evidence="7" key="2">
    <citation type="submission" date="2025-09" db="UniProtKB">
        <authorList>
            <consortium name="Ensembl"/>
        </authorList>
    </citation>
    <scope>IDENTIFICATION</scope>
</reference>
<dbReference type="Pfam" id="PF15908">
    <property type="entry name" value="HMMR_C"/>
    <property type="match status" value="1"/>
</dbReference>
<dbReference type="PANTHER" id="PTHR18956:SF6">
    <property type="entry name" value="HYALURONAN MEDIATED MOTILITY RECEPTOR"/>
    <property type="match status" value="1"/>
</dbReference>
<dbReference type="Ensembl" id="ENSNMLT00000022690.1">
    <property type="protein sequence ID" value="ENSNMLP00000020218.1"/>
    <property type="gene ID" value="ENSNMLG00000013204.1"/>
</dbReference>
<evidence type="ECO:0000256" key="4">
    <source>
        <dbReference type="SAM" id="Coils"/>
    </source>
</evidence>
<evidence type="ECO:0000259" key="6">
    <source>
        <dbReference type="Pfam" id="PF15908"/>
    </source>
</evidence>
<dbReference type="AlphaFoldDB" id="A0A8C6TJ47"/>
<dbReference type="InterPro" id="IPR026203">
    <property type="entry name" value="IHABP"/>
</dbReference>
<dbReference type="PANTHER" id="PTHR18956">
    <property type="entry name" value="HYALURONAN MEDIATED MOTILITY RECEPTOR"/>
    <property type="match status" value="1"/>
</dbReference>
<dbReference type="GO" id="GO:0016020">
    <property type="term" value="C:membrane"/>
    <property type="evidence" value="ECO:0007669"/>
    <property type="project" value="TreeGrafter"/>
</dbReference>
<evidence type="ECO:0000256" key="1">
    <source>
        <dbReference type="ARBA" id="ARBA00004186"/>
    </source>
</evidence>
<comment type="subcellular location">
    <subcellularLocation>
        <location evidence="1">Cytoplasm</location>
        <location evidence="1">Cytoskeleton</location>
        <location evidence="1">Spindle</location>
    </subcellularLocation>
</comment>
<dbReference type="Pfam" id="PF15905">
    <property type="entry name" value="HMMR_N"/>
    <property type="match status" value="1"/>
</dbReference>
<evidence type="ECO:0000256" key="2">
    <source>
        <dbReference type="ARBA" id="ARBA00022490"/>
    </source>
</evidence>
<proteinExistence type="predicted"/>
<evidence type="ECO:0000313" key="7">
    <source>
        <dbReference type="Ensembl" id="ENSNMLP00000020218.1"/>
    </source>
</evidence>
<accession>A0A8C6TJ47</accession>
<dbReference type="Proteomes" id="UP000694523">
    <property type="component" value="Unplaced"/>
</dbReference>
<dbReference type="InterPro" id="IPR031794">
    <property type="entry name" value="HMMR_C"/>
</dbReference>
<protein>
    <submittedName>
        <fullName evidence="7">Hyaluronan-mediated motility receptor (RHAMM)</fullName>
    </submittedName>
</protein>
<feature type="coiled-coil region" evidence="4">
    <location>
        <begin position="102"/>
        <end position="519"/>
    </location>
</feature>
<evidence type="ECO:0000256" key="3">
    <source>
        <dbReference type="ARBA" id="ARBA00023212"/>
    </source>
</evidence>
<keyword evidence="2" id="KW-0963">Cytoplasm</keyword>
<feature type="region of interest" description="Disordered" evidence="5">
    <location>
        <begin position="1"/>
        <end position="57"/>
    </location>
</feature>
<feature type="compositionally biased region" description="Basic and acidic residues" evidence="5">
    <location>
        <begin position="25"/>
        <end position="42"/>
    </location>
</feature>
<keyword evidence="3" id="KW-0206">Cytoskeleton</keyword>